<organism evidence="1">
    <name type="scientific">Lepeophtheirus salmonis</name>
    <name type="common">Salmon louse</name>
    <name type="synonym">Caligus salmonis</name>
    <dbReference type="NCBI Taxonomy" id="72036"/>
    <lineage>
        <taxon>Eukaryota</taxon>
        <taxon>Metazoa</taxon>
        <taxon>Ecdysozoa</taxon>
        <taxon>Arthropoda</taxon>
        <taxon>Crustacea</taxon>
        <taxon>Multicrustacea</taxon>
        <taxon>Hexanauplia</taxon>
        <taxon>Copepoda</taxon>
        <taxon>Siphonostomatoida</taxon>
        <taxon>Caligidae</taxon>
        <taxon>Lepeophtheirus</taxon>
    </lineage>
</organism>
<name>A0A0K2SWW9_LEPSM</name>
<reference evidence="1" key="1">
    <citation type="submission" date="2014-05" db="EMBL/GenBank/DDBJ databases">
        <authorList>
            <person name="Chronopoulou M."/>
        </authorList>
    </citation>
    <scope>NUCLEOTIDE SEQUENCE</scope>
    <source>
        <tissue evidence="1">Whole organism</tissue>
    </source>
</reference>
<proteinExistence type="predicted"/>
<dbReference type="AlphaFoldDB" id="A0A0K2SWW9"/>
<protein>
    <submittedName>
        <fullName evidence="1">Uncharacterized protein</fullName>
    </submittedName>
</protein>
<dbReference type="EMBL" id="HACA01000420">
    <property type="protein sequence ID" value="CDW17781.1"/>
    <property type="molecule type" value="Transcribed_RNA"/>
</dbReference>
<evidence type="ECO:0000313" key="1">
    <source>
        <dbReference type="EMBL" id="CDW17781.1"/>
    </source>
</evidence>
<accession>A0A0K2SWW9</accession>
<sequence>MKPIYGPVITPLSLLVSLPMRKDKLSDYFSIFSFDPSYLRHQNVIIHRLYDSMKK</sequence>